<evidence type="ECO:0000313" key="11">
    <source>
        <dbReference type="EMBL" id="HHS52469.1"/>
    </source>
</evidence>
<dbReference type="InterPro" id="IPR003811">
    <property type="entry name" value="G3P_acylTferase_PlsY"/>
</dbReference>
<reference evidence="11" key="1">
    <citation type="journal article" date="2020" name="mSystems">
        <title>Genome- and Community-Level Interaction Insights into Carbon Utilization and Element Cycling Functions of Hydrothermarchaeota in Hydrothermal Sediment.</title>
        <authorList>
            <person name="Zhou Z."/>
            <person name="Liu Y."/>
            <person name="Xu W."/>
            <person name="Pan J."/>
            <person name="Luo Z.H."/>
            <person name="Li M."/>
        </authorList>
    </citation>
    <scope>NUCLEOTIDE SEQUENCE [LARGE SCALE GENOMIC DNA]</scope>
    <source>
        <strain evidence="11">SpSt-876</strain>
    </source>
</reference>
<keyword evidence="3" id="KW-0808">Transferase</keyword>
<keyword evidence="4 10" id="KW-0812">Transmembrane</keyword>
<evidence type="ECO:0000256" key="10">
    <source>
        <dbReference type="SAM" id="Phobius"/>
    </source>
</evidence>
<proteinExistence type="predicted"/>
<evidence type="ECO:0000256" key="5">
    <source>
        <dbReference type="ARBA" id="ARBA00022989"/>
    </source>
</evidence>
<evidence type="ECO:0000256" key="1">
    <source>
        <dbReference type="ARBA" id="ARBA00022475"/>
    </source>
</evidence>
<dbReference type="GO" id="GO:0005886">
    <property type="term" value="C:plasma membrane"/>
    <property type="evidence" value="ECO:0007669"/>
    <property type="project" value="InterPro"/>
</dbReference>
<feature type="transmembrane region" description="Helical" evidence="10">
    <location>
        <begin position="166"/>
        <end position="183"/>
    </location>
</feature>
<evidence type="ECO:0000256" key="2">
    <source>
        <dbReference type="ARBA" id="ARBA00022516"/>
    </source>
</evidence>
<keyword evidence="1" id="KW-1003">Cell membrane</keyword>
<organism evidence="11">
    <name type="scientific">candidate division WOR-3 bacterium</name>
    <dbReference type="NCBI Taxonomy" id="2052148"/>
    <lineage>
        <taxon>Bacteria</taxon>
        <taxon>Bacteria division WOR-3</taxon>
    </lineage>
</organism>
<evidence type="ECO:0000256" key="3">
    <source>
        <dbReference type="ARBA" id="ARBA00022679"/>
    </source>
</evidence>
<dbReference type="GO" id="GO:0008654">
    <property type="term" value="P:phospholipid biosynthetic process"/>
    <property type="evidence" value="ECO:0007669"/>
    <property type="project" value="UniProtKB-KW"/>
</dbReference>
<dbReference type="Pfam" id="PF02660">
    <property type="entry name" value="G3P_acyltransf"/>
    <property type="match status" value="1"/>
</dbReference>
<keyword evidence="8" id="KW-0594">Phospholipid biosynthesis</keyword>
<accession>A0A7C6AA37</accession>
<dbReference type="AlphaFoldDB" id="A0A7C6AA37"/>
<feature type="transmembrane region" description="Helical" evidence="10">
    <location>
        <begin position="143"/>
        <end position="159"/>
    </location>
</feature>
<dbReference type="EMBL" id="DTLI01000153">
    <property type="protein sequence ID" value="HHS52469.1"/>
    <property type="molecule type" value="Genomic_DNA"/>
</dbReference>
<gene>
    <name evidence="11" type="ORF">ENW73_06350</name>
</gene>
<feature type="transmembrane region" description="Helical" evidence="10">
    <location>
        <begin position="82"/>
        <end position="99"/>
    </location>
</feature>
<evidence type="ECO:0000256" key="6">
    <source>
        <dbReference type="ARBA" id="ARBA00023098"/>
    </source>
</evidence>
<keyword evidence="9" id="KW-1208">Phospholipid metabolism</keyword>
<dbReference type="GO" id="GO:0043772">
    <property type="term" value="F:acyl-phosphate glycerol-3-phosphate acyltransferase activity"/>
    <property type="evidence" value="ECO:0007669"/>
    <property type="project" value="InterPro"/>
</dbReference>
<keyword evidence="7 10" id="KW-0472">Membrane</keyword>
<dbReference type="SMART" id="SM01207">
    <property type="entry name" value="G3P_acyltransf"/>
    <property type="match status" value="1"/>
</dbReference>
<keyword evidence="5 10" id="KW-1133">Transmembrane helix</keyword>
<keyword evidence="6" id="KW-0443">Lipid metabolism</keyword>
<evidence type="ECO:0000256" key="8">
    <source>
        <dbReference type="ARBA" id="ARBA00023209"/>
    </source>
</evidence>
<protein>
    <submittedName>
        <fullName evidence="11">Uncharacterized protein</fullName>
    </submittedName>
</protein>
<sequence length="189" mass="21168">MLETILLTLSCYLIGSLMFSFWLGKMKGLDVRNYGDSNPGAINAFKAGGWLIGIPGLFLDYLKGFLPVLFVTRNLGINDWRAVPIVIAPVLGHAFSPFLKFHGGKSIAVTFGIWSGLTLWECPTLLGITFLFLKFVLKIKNDAWVVLIGMGSLLIYILFRMPSLELFFIFGLNILILVIKHWRGLTLKK</sequence>
<evidence type="ECO:0000256" key="7">
    <source>
        <dbReference type="ARBA" id="ARBA00023136"/>
    </source>
</evidence>
<keyword evidence="2" id="KW-0444">Lipid biosynthesis</keyword>
<feature type="transmembrane region" description="Helical" evidence="10">
    <location>
        <begin position="111"/>
        <end position="137"/>
    </location>
</feature>
<evidence type="ECO:0000256" key="4">
    <source>
        <dbReference type="ARBA" id="ARBA00022692"/>
    </source>
</evidence>
<dbReference type="PANTHER" id="PTHR30309:SF1">
    <property type="entry name" value="GLYCEROL-3-PHOSPHATE ACYLTRANSFERASE 1"/>
    <property type="match status" value="1"/>
</dbReference>
<dbReference type="PANTHER" id="PTHR30309">
    <property type="entry name" value="INNER MEMBRANE PROTEIN YGIH"/>
    <property type="match status" value="1"/>
</dbReference>
<name>A0A7C6AA37_UNCW3</name>
<comment type="caution">
    <text evidence="11">The sequence shown here is derived from an EMBL/GenBank/DDBJ whole genome shotgun (WGS) entry which is preliminary data.</text>
</comment>
<evidence type="ECO:0000256" key="9">
    <source>
        <dbReference type="ARBA" id="ARBA00023264"/>
    </source>
</evidence>
<feature type="transmembrane region" description="Helical" evidence="10">
    <location>
        <begin position="6"/>
        <end position="23"/>
    </location>
</feature>
<feature type="transmembrane region" description="Helical" evidence="10">
    <location>
        <begin position="44"/>
        <end position="62"/>
    </location>
</feature>